<evidence type="ECO:0000313" key="2">
    <source>
        <dbReference type="Proteomes" id="UP000076738"/>
    </source>
</evidence>
<protein>
    <submittedName>
        <fullName evidence="1">Uncharacterized protein</fullName>
    </submittedName>
</protein>
<keyword evidence="2" id="KW-1185">Reference proteome</keyword>
<dbReference type="EMBL" id="KV417275">
    <property type="protein sequence ID" value="KZO98527.1"/>
    <property type="molecule type" value="Genomic_DNA"/>
</dbReference>
<sequence length="173" mass="20011">MATYTLPGYCLLDRLFALAEPCPTIIRSTARPYRCRSARVRSCASHAVRWAWAWTISATAQRMLRRLRHRLLHRRRNGALGSHSVLHNWQSSSSAHVICWLDESRIRHRTLLRSPWLHSARVHLHARYSGPRYQAHQCEGTLRSHFRKGYARDSRNASANPGAVVGRLGIWER</sequence>
<dbReference type="Proteomes" id="UP000076738">
    <property type="component" value="Unassembled WGS sequence"/>
</dbReference>
<evidence type="ECO:0000313" key="1">
    <source>
        <dbReference type="EMBL" id="KZO98527.1"/>
    </source>
</evidence>
<proteinExistence type="predicted"/>
<name>A0A167P8M0_CALVF</name>
<gene>
    <name evidence="1" type="ORF">CALVIDRAFT_26579</name>
</gene>
<accession>A0A167P8M0</accession>
<organism evidence="1 2">
    <name type="scientific">Calocera viscosa (strain TUFC12733)</name>
    <dbReference type="NCBI Taxonomy" id="1330018"/>
    <lineage>
        <taxon>Eukaryota</taxon>
        <taxon>Fungi</taxon>
        <taxon>Dikarya</taxon>
        <taxon>Basidiomycota</taxon>
        <taxon>Agaricomycotina</taxon>
        <taxon>Dacrymycetes</taxon>
        <taxon>Dacrymycetales</taxon>
        <taxon>Dacrymycetaceae</taxon>
        <taxon>Calocera</taxon>
    </lineage>
</organism>
<dbReference type="AlphaFoldDB" id="A0A167P8M0"/>
<reference evidence="1 2" key="1">
    <citation type="journal article" date="2016" name="Mol. Biol. Evol.">
        <title>Comparative Genomics of Early-Diverging Mushroom-Forming Fungi Provides Insights into the Origins of Lignocellulose Decay Capabilities.</title>
        <authorList>
            <person name="Nagy L.G."/>
            <person name="Riley R."/>
            <person name="Tritt A."/>
            <person name="Adam C."/>
            <person name="Daum C."/>
            <person name="Floudas D."/>
            <person name="Sun H."/>
            <person name="Yadav J.S."/>
            <person name="Pangilinan J."/>
            <person name="Larsson K.H."/>
            <person name="Matsuura K."/>
            <person name="Barry K."/>
            <person name="Labutti K."/>
            <person name="Kuo R."/>
            <person name="Ohm R.A."/>
            <person name="Bhattacharya S.S."/>
            <person name="Shirouzu T."/>
            <person name="Yoshinaga Y."/>
            <person name="Martin F.M."/>
            <person name="Grigoriev I.V."/>
            <person name="Hibbett D.S."/>
        </authorList>
    </citation>
    <scope>NUCLEOTIDE SEQUENCE [LARGE SCALE GENOMIC DNA]</scope>
    <source>
        <strain evidence="1 2">TUFC12733</strain>
    </source>
</reference>